<dbReference type="FunFam" id="1.10.10.10:FF:000001">
    <property type="entry name" value="LysR family transcriptional regulator"/>
    <property type="match status" value="1"/>
</dbReference>
<dbReference type="Gene3D" id="3.40.190.290">
    <property type="match status" value="1"/>
</dbReference>
<evidence type="ECO:0000256" key="2">
    <source>
        <dbReference type="ARBA" id="ARBA00023015"/>
    </source>
</evidence>
<dbReference type="SUPFAM" id="SSF46785">
    <property type="entry name" value="Winged helix' DNA-binding domain"/>
    <property type="match status" value="1"/>
</dbReference>
<keyword evidence="2" id="KW-0805">Transcription regulation</keyword>
<comment type="caution">
    <text evidence="6">The sequence shown here is derived from an EMBL/GenBank/DDBJ whole genome shotgun (WGS) entry which is preliminary data.</text>
</comment>
<dbReference type="Pfam" id="PF00126">
    <property type="entry name" value="HTH_1"/>
    <property type="match status" value="1"/>
</dbReference>
<gene>
    <name evidence="6" type="ORF">LNL84_06295</name>
</gene>
<dbReference type="InterPro" id="IPR000847">
    <property type="entry name" value="LysR_HTH_N"/>
</dbReference>
<dbReference type="PROSITE" id="PS50931">
    <property type="entry name" value="HTH_LYSR"/>
    <property type="match status" value="1"/>
</dbReference>
<name>A0A9X1W9E9_9VIBR</name>
<dbReference type="CDD" id="cd05466">
    <property type="entry name" value="PBP2_LTTR_substrate"/>
    <property type="match status" value="1"/>
</dbReference>
<comment type="similarity">
    <text evidence="1">Belongs to the LysR transcriptional regulatory family.</text>
</comment>
<evidence type="ECO:0000256" key="3">
    <source>
        <dbReference type="ARBA" id="ARBA00023125"/>
    </source>
</evidence>
<dbReference type="AlphaFoldDB" id="A0A9X1W9E9"/>
<dbReference type="Proteomes" id="UP001139488">
    <property type="component" value="Unassembled WGS sequence"/>
</dbReference>
<evidence type="ECO:0000256" key="1">
    <source>
        <dbReference type="ARBA" id="ARBA00009437"/>
    </source>
</evidence>
<organism evidence="6 7">
    <name type="scientific">Vibrio gelatinilyticus</name>
    <dbReference type="NCBI Taxonomy" id="2893468"/>
    <lineage>
        <taxon>Bacteria</taxon>
        <taxon>Pseudomonadati</taxon>
        <taxon>Pseudomonadota</taxon>
        <taxon>Gammaproteobacteria</taxon>
        <taxon>Vibrionales</taxon>
        <taxon>Vibrionaceae</taxon>
        <taxon>Vibrio</taxon>
    </lineage>
</organism>
<dbReference type="Gene3D" id="1.10.10.10">
    <property type="entry name" value="Winged helix-like DNA-binding domain superfamily/Winged helix DNA-binding domain"/>
    <property type="match status" value="1"/>
</dbReference>
<reference evidence="6" key="1">
    <citation type="submission" date="2021-11" db="EMBL/GenBank/DDBJ databases">
        <title>Vibrio ZSDE26 sp. nov. and Vibrio ZSDZ34 sp. nov., isolated from coastal seawater in Qingdao.</title>
        <authorList>
            <person name="Zhang P."/>
        </authorList>
    </citation>
    <scope>NUCLEOTIDE SEQUENCE</scope>
    <source>
        <strain evidence="6">ZSDZ34</strain>
    </source>
</reference>
<proteinExistence type="inferred from homology"/>
<dbReference type="EMBL" id="JAJNNZ010000004">
    <property type="protein sequence ID" value="MCJ2376443.1"/>
    <property type="molecule type" value="Genomic_DNA"/>
</dbReference>
<accession>A0A9X1W9E9</accession>
<keyword evidence="4" id="KW-0804">Transcription</keyword>
<dbReference type="PANTHER" id="PTHR30126:SF40">
    <property type="entry name" value="HTH-TYPE TRANSCRIPTIONAL REGULATOR GLTR"/>
    <property type="match status" value="1"/>
</dbReference>
<dbReference type="InterPro" id="IPR036390">
    <property type="entry name" value="WH_DNA-bd_sf"/>
</dbReference>
<keyword evidence="7" id="KW-1185">Reference proteome</keyword>
<evidence type="ECO:0000256" key="4">
    <source>
        <dbReference type="ARBA" id="ARBA00023163"/>
    </source>
</evidence>
<evidence type="ECO:0000259" key="5">
    <source>
        <dbReference type="PROSITE" id="PS50931"/>
    </source>
</evidence>
<keyword evidence="3" id="KW-0238">DNA-binding</keyword>
<dbReference type="RefSeq" id="WP_244355967.1">
    <property type="nucleotide sequence ID" value="NZ_JAJNNZ010000004.1"/>
</dbReference>
<dbReference type="PANTHER" id="PTHR30126">
    <property type="entry name" value="HTH-TYPE TRANSCRIPTIONAL REGULATOR"/>
    <property type="match status" value="1"/>
</dbReference>
<dbReference type="SUPFAM" id="SSF53850">
    <property type="entry name" value="Periplasmic binding protein-like II"/>
    <property type="match status" value="1"/>
</dbReference>
<dbReference type="InterPro" id="IPR005119">
    <property type="entry name" value="LysR_subst-bd"/>
</dbReference>
<dbReference type="Pfam" id="PF03466">
    <property type="entry name" value="LysR_substrate"/>
    <property type="match status" value="1"/>
</dbReference>
<evidence type="ECO:0000313" key="7">
    <source>
        <dbReference type="Proteomes" id="UP001139488"/>
    </source>
</evidence>
<evidence type="ECO:0000313" key="6">
    <source>
        <dbReference type="EMBL" id="MCJ2376443.1"/>
    </source>
</evidence>
<dbReference type="GO" id="GO:0003700">
    <property type="term" value="F:DNA-binding transcription factor activity"/>
    <property type="evidence" value="ECO:0007669"/>
    <property type="project" value="InterPro"/>
</dbReference>
<dbReference type="GO" id="GO:0000976">
    <property type="term" value="F:transcription cis-regulatory region binding"/>
    <property type="evidence" value="ECO:0007669"/>
    <property type="project" value="TreeGrafter"/>
</dbReference>
<sequence length="286" mass="32004">MNFDWNNAKAFLATAQQGSFSAAAKTLELTQPTVGRQVSALEKELNVALFERIGKKLHLTKAGQELLKRLAPMNEAAIQASLTALGHSEVIEGRVTIAASQIDALYRLPAIIALLRQQAPKIQIDVVVSNEVSDLQRGEADIAIRSFRPTQPELIAKKIRDIPVWLYGSRRYLSASKQYSLSAPPDFIGFDRSSMVSKQLSPIGWDLQPEHFPIATMFQPLHIELAKHHLGIIFLPEDVGEQHADLIKAFELMGTPLTLEMWLVCHQELRTNKRVKTVFECLARHL</sequence>
<dbReference type="PRINTS" id="PR00039">
    <property type="entry name" value="HTHLYSR"/>
</dbReference>
<feature type="domain" description="HTH lysR-type" evidence="5">
    <location>
        <begin position="1"/>
        <end position="60"/>
    </location>
</feature>
<protein>
    <submittedName>
        <fullName evidence="6">LysR family transcriptional regulator</fullName>
    </submittedName>
</protein>
<dbReference type="InterPro" id="IPR036388">
    <property type="entry name" value="WH-like_DNA-bd_sf"/>
</dbReference>